<dbReference type="GO" id="GO:0005829">
    <property type="term" value="C:cytosol"/>
    <property type="evidence" value="ECO:0007669"/>
    <property type="project" value="TreeGrafter"/>
</dbReference>
<dbReference type="GO" id="GO:0042254">
    <property type="term" value="P:ribosome biogenesis"/>
    <property type="evidence" value="ECO:0007669"/>
    <property type="project" value="UniProtKB-KW"/>
</dbReference>
<organism evidence="7 8">
    <name type="scientific">Pigmentiphaga aceris</name>
    <dbReference type="NCBI Taxonomy" id="1940612"/>
    <lineage>
        <taxon>Bacteria</taxon>
        <taxon>Pseudomonadati</taxon>
        <taxon>Pseudomonadota</taxon>
        <taxon>Betaproteobacteria</taxon>
        <taxon>Burkholderiales</taxon>
        <taxon>Alcaligenaceae</taxon>
        <taxon>Pigmentiphaga</taxon>
    </lineage>
</organism>
<evidence type="ECO:0000256" key="4">
    <source>
        <dbReference type="ARBA" id="ARBA00022517"/>
    </source>
</evidence>
<evidence type="ECO:0000256" key="3">
    <source>
        <dbReference type="ARBA" id="ARBA00015716"/>
    </source>
</evidence>
<dbReference type="Pfam" id="PF02620">
    <property type="entry name" value="YceD"/>
    <property type="match status" value="1"/>
</dbReference>
<evidence type="ECO:0000313" key="8">
    <source>
        <dbReference type="Proteomes" id="UP000325161"/>
    </source>
</evidence>
<dbReference type="EMBL" id="CP043046">
    <property type="protein sequence ID" value="QEI06955.1"/>
    <property type="molecule type" value="Genomic_DNA"/>
</dbReference>
<protein>
    <recommendedName>
        <fullName evidence="3">Large ribosomal RNA subunit accumulation protein YceD</fullName>
    </recommendedName>
    <alternativeName>
        <fullName evidence="5">23S rRNA accumulation protein YceD</fullName>
    </alternativeName>
</protein>
<dbReference type="AlphaFoldDB" id="A0A5C0AXR9"/>
<dbReference type="InterPro" id="IPR039255">
    <property type="entry name" value="YceD_bac"/>
</dbReference>
<accession>A0A5C0AXR9</accession>
<evidence type="ECO:0000313" key="7">
    <source>
        <dbReference type="EMBL" id="QEI06955.1"/>
    </source>
</evidence>
<comment type="function">
    <text evidence="1">Plays a role in synthesis, processing and/or stability of 23S rRNA.</text>
</comment>
<dbReference type="InterPro" id="IPR003772">
    <property type="entry name" value="YceD"/>
</dbReference>
<name>A0A5C0AXR9_9BURK</name>
<comment type="similarity">
    <text evidence="2">Belongs to the DUF177 domain family.</text>
</comment>
<sequence length="210" mass="22894">MVAFLIDAFDFVRQPGREAQGAVALEDMERLVEDLPIQNSDARWHAKSERGPLGEPLIRLTIDAEVVLECQRCLADFALPLHTEAVLHIVKTEAQLNADDIVHEGDDDGEGDEDDVGASALPERVLGSPRFDLLEQVEDELILCVPYVPRHDVCPEPLVVPASVSEDVSAKKADNDGQQDPSSTDEAVDGAEGKRPSPFAVLAQLKTRKP</sequence>
<evidence type="ECO:0000256" key="6">
    <source>
        <dbReference type="SAM" id="MobiDB-lite"/>
    </source>
</evidence>
<dbReference type="Proteomes" id="UP000325161">
    <property type="component" value="Chromosome"/>
</dbReference>
<reference evidence="7 8" key="1">
    <citation type="submission" date="2019-08" db="EMBL/GenBank/DDBJ databases">
        <title>Amphibian skin-associated Pigmentiphaga: genome sequence and occurrence across geography and hosts.</title>
        <authorList>
            <person name="Bletz M.C."/>
            <person name="Bunk B."/>
            <person name="Sproeer C."/>
            <person name="Biwer P."/>
            <person name="Reiter S."/>
            <person name="Rabemananjara F.C.E."/>
            <person name="Schulz S."/>
            <person name="Overmann J."/>
            <person name="Vences M."/>
        </authorList>
    </citation>
    <scope>NUCLEOTIDE SEQUENCE [LARGE SCALE GENOMIC DNA]</scope>
    <source>
        <strain evidence="7 8">Mada1488</strain>
    </source>
</reference>
<evidence type="ECO:0000256" key="1">
    <source>
        <dbReference type="ARBA" id="ARBA00002868"/>
    </source>
</evidence>
<dbReference type="PANTHER" id="PTHR38099:SF1">
    <property type="entry name" value="LARGE RIBOSOMAL RNA SUBUNIT ACCUMULATION PROTEIN YCED"/>
    <property type="match status" value="1"/>
</dbReference>
<evidence type="ECO:0000256" key="5">
    <source>
        <dbReference type="ARBA" id="ARBA00031841"/>
    </source>
</evidence>
<dbReference type="OrthoDB" id="5297600at2"/>
<feature type="region of interest" description="Disordered" evidence="6">
    <location>
        <begin position="165"/>
        <end position="210"/>
    </location>
</feature>
<keyword evidence="4" id="KW-0690">Ribosome biogenesis</keyword>
<feature type="compositionally biased region" description="Polar residues" evidence="6">
    <location>
        <begin position="176"/>
        <end position="185"/>
    </location>
</feature>
<dbReference type="PANTHER" id="PTHR38099">
    <property type="entry name" value="LARGE RIBOSOMAL RNA SUBUNIT ACCUMULATION PROTEIN YCED"/>
    <property type="match status" value="1"/>
</dbReference>
<dbReference type="KEGG" id="pacr:FXN63_14750"/>
<gene>
    <name evidence="7" type="ORF">FXN63_14750</name>
</gene>
<proteinExistence type="inferred from homology"/>
<evidence type="ECO:0000256" key="2">
    <source>
        <dbReference type="ARBA" id="ARBA00010740"/>
    </source>
</evidence>
<dbReference type="RefSeq" id="WP_148816002.1">
    <property type="nucleotide sequence ID" value="NZ_CP043046.1"/>
</dbReference>
<keyword evidence="8" id="KW-1185">Reference proteome</keyword>